<protein>
    <submittedName>
        <fullName evidence="2">Uncharacterized protein</fullName>
    </submittedName>
</protein>
<reference evidence="2 3" key="1">
    <citation type="journal article" date="2019" name="PLoS ONE">
        <title>Comparative genome analysis indicates high evolutionary potential of pathogenicity genes in Colletotrichum tanaceti.</title>
        <authorList>
            <person name="Lelwala R.V."/>
            <person name="Korhonen P.K."/>
            <person name="Young N.D."/>
            <person name="Scott J.B."/>
            <person name="Ades P.A."/>
            <person name="Gasser R.B."/>
            <person name="Taylor P.W.J."/>
        </authorList>
    </citation>
    <scope>NUCLEOTIDE SEQUENCE [LARGE SCALE GENOMIC DNA]</scope>
    <source>
        <strain evidence="2">BRIP57314</strain>
    </source>
</reference>
<evidence type="ECO:0000256" key="1">
    <source>
        <dbReference type="SAM" id="MobiDB-lite"/>
    </source>
</evidence>
<dbReference type="EMBL" id="PJEX01000503">
    <property type="protein sequence ID" value="TKW49647.1"/>
    <property type="molecule type" value="Genomic_DNA"/>
</dbReference>
<accession>A0A4U6X803</accession>
<evidence type="ECO:0000313" key="3">
    <source>
        <dbReference type="Proteomes" id="UP000310108"/>
    </source>
</evidence>
<dbReference type="Proteomes" id="UP000310108">
    <property type="component" value="Unassembled WGS sequence"/>
</dbReference>
<comment type="caution">
    <text evidence="2">The sequence shown here is derived from an EMBL/GenBank/DDBJ whole genome shotgun (WGS) entry which is preliminary data.</text>
</comment>
<dbReference type="AlphaFoldDB" id="A0A4U6X803"/>
<sequence>MSDKTAFKILLQSVKVLELADPGDVLVRPHHDDATPLPVDAIVLVGLAVALVVALVVHEDLVVVPAGVRVEGVQDAREVPQQLRVGPLRGVHREDLDDAVDRGVGRRGPAQEAVRGVERGAEPIDAGPLRGVQDVPGEEDDAEAAVRPEPLLEVPGARARLVEDLEAVEAHADGQPGSERLLPPELLLGDGGDALESLAAVAQLQGVAGLDDEVAGPVVDGQAGGEQVALEEGVLEDLHADALGVHDVLGRAAGEEAAEAVVELDQVLGDAAALALVRAQDVALGDALDGQGDLPAEVVGVLHRDVHALAGLGGMGVDGVPGEEDAAVGVIRGADSLSDLSKREIPRAQDLLGGAKDELRGDLGAVRSPRRVGGDLLQLDVEADKLVLSGDDHQAAVLGGLTEVGNGDDVHDTPDEIGRLSLELQAESPSRPAASAVAANDILGVDDLAFPGPRPAPPDHVFFLVVAVVVVLHEVAPEEAVGDPARVRRLGGRGLFLRELAQLHGHRVGRVVVDLGHVDLERLGQDAALDPDLALGVLLDVLEEEALDPALVQDDLLEAGEAHNGVWDPVTAADDAVVAGSDVGESYLNHVVGLLPRPVREAERVKDLQTAALETIGLAAEDLGVSLVDNAGIDAAVGHPCGRHQPVRLARQPNVISSKSSPSQGG</sequence>
<feature type="region of interest" description="Disordered" evidence="1">
    <location>
        <begin position="122"/>
        <end position="145"/>
    </location>
</feature>
<keyword evidence="3" id="KW-1185">Reference proteome</keyword>
<name>A0A4U6X803_9PEZI</name>
<gene>
    <name evidence="2" type="ORF">CTA1_11398</name>
</gene>
<organism evidence="2 3">
    <name type="scientific">Colletotrichum tanaceti</name>
    <dbReference type="NCBI Taxonomy" id="1306861"/>
    <lineage>
        <taxon>Eukaryota</taxon>
        <taxon>Fungi</taxon>
        <taxon>Dikarya</taxon>
        <taxon>Ascomycota</taxon>
        <taxon>Pezizomycotina</taxon>
        <taxon>Sordariomycetes</taxon>
        <taxon>Hypocreomycetidae</taxon>
        <taxon>Glomerellales</taxon>
        <taxon>Glomerellaceae</taxon>
        <taxon>Colletotrichum</taxon>
        <taxon>Colletotrichum destructivum species complex</taxon>
    </lineage>
</organism>
<evidence type="ECO:0000313" key="2">
    <source>
        <dbReference type="EMBL" id="TKW49647.1"/>
    </source>
</evidence>
<proteinExistence type="predicted"/>